<comment type="caution">
    <text evidence="8">The sequence shown here is derived from an EMBL/GenBank/DDBJ whole genome shotgun (WGS) entry which is preliminary data.</text>
</comment>
<evidence type="ECO:0000256" key="2">
    <source>
        <dbReference type="ARBA" id="ARBA00007362"/>
    </source>
</evidence>
<dbReference type="EMBL" id="JBHSSC010000044">
    <property type="protein sequence ID" value="MFC6182139.1"/>
    <property type="molecule type" value="Genomic_DNA"/>
</dbReference>
<keyword evidence="5 6" id="KW-0472">Membrane</keyword>
<evidence type="ECO:0000313" key="9">
    <source>
        <dbReference type="Proteomes" id="UP001596282"/>
    </source>
</evidence>
<feature type="domain" description="EamA" evidence="7">
    <location>
        <begin position="151"/>
        <end position="286"/>
    </location>
</feature>
<feature type="domain" description="EamA" evidence="7">
    <location>
        <begin position="7"/>
        <end position="140"/>
    </location>
</feature>
<name>A0ABW1S370_9LACO</name>
<feature type="transmembrane region" description="Helical" evidence="6">
    <location>
        <begin position="271"/>
        <end position="288"/>
    </location>
</feature>
<evidence type="ECO:0000256" key="3">
    <source>
        <dbReference type="ARBA" id="ARBA00022692"/>
    </source>
</evidence>
<keyword evidence="3 6" id="KW-0812">Transmembrane</keyword>
<dbReference type="RefSeq" id="WP_137627394.1">
    <property type="nucleotide sequence ID" value="NZ_BJDJ01000002.1"/>
</dbReference>
<feature type="transmembrane region" description="Helical" evidence="6">
    <location>
        <begin position="182"/>
        <end position="199"/>
    </location>
</feature>
<dbReference type="PANTHER" id="PTHR32322:SF2">
    <property type="entry name" value="EAMA DOMAIN-CONTAINING PROTEIN"/>
    <property type="match status" value="1"/>
</dbReference>
<sequence>MNKSQGLGMLLLSLAASIWGGMFVVVKAVVTIIDPITLVWARYLVALVGLGLACHWSRLTWHIRRRDWPLLIAIGLIGNTLSIGFQETGTWLTSAQLGAVVTSATPTFIIIFAHLILKERLTGLKIGAVALATSGVLLIVGVQLTGRQTLLGAGCLIIAALTWALMSVLVKKATAYYPPLQVTTIGTAIATVCLTPIVFSQPKTLLAIPWFTPQVSLSLLYLGLISTALAFVMWNRGLQLLPASRSGVFFLLQPLVGSLLGWAFLDEALTPGFVLGTLLIIGSIWLETRFSN</sequence>
<comment type="subcellular location">
    <subcellularLocation>
        <location evidence="1">Endomembrane system</location>
        <topology evidence="1">Multi-pass membrane protein</topology>
    </subcellularLocation>
</comment>
<organism evidence="8 9">
    <name type="scientific">Lactiplantibacillus daowaiensis</name>
    <dbReference type="NCBI Taxonomy" id="2559918"/>
    <lineage>
        <taxon>Bacteria</taxon>
        <taxon>Bacillati</taxon>
        <taxon>Bacillota</taxon>
        <taxon>Bacilli</taxon>
        <taxon>Lactobacillales</taxon>
        <taxon>Lactobacillaceae</taxon>
        <taxon>Lactiplantibacillus</taxon>
    </lineage>
</organism>
<feature type="transmembrane region" description="Helical" evidence="6">
    <location>
        <begin position="68"/>
        <end position="85"/>
    </location>
</feature>
<dbReference type="InterPro" id="IPR000620">
    <property type="entry name" value="EamA_dom"/>
</dbReference>
<gene>
    <name evidence="8" type="ORF">ACFP5Y_12965</name>
</gene>
<evidence type="ECO:0000256" key="1">
    <source>
        <dbReference type="ARBA" id="ARBA00004127"/>
    </source>
</evidence>
<feature type="transmembrane region" description="Helical" evidence="6">
    <location>
        <begin position="150"/>
        <end position="170"/>
    </location>
</feature>
<evidence type="ECO:0000259" key="7">
    <source>
        <dbReference type="Pfam" id="PF00892"/>
    </source>
</evidence>
<dbReference type="InterPro" id="IPR037185">
    <property type="entry name" value="EmrE-like"/>
</dbReference>
<comment type="similarity">
    <text evidence="2">Belongs to the EamA transporter family.</text>
</comment>
<protein>
    <submittedName>
        <fullName evidence="8">DMT family transporter</fullName>
    </submittedName>
</protein>
<proteinExistence type="inferred from homology"/>
<keyword evidence="9" id="KW-1185">Reference proteome</keyword>
<dbReference type="Proteomes" id="UP001596282">
    <property type="component" value="Unassembled WGS sequence"/>
</dbReference>
<keyword evidence="4 6" id="KW-1133">Transmembrane helix</keyword>
<feature type="transmembrane region" description="Helical" evidence="6">
    <location>
        <begin position="246"/>
        <end position="265"/>
    </location>
</feature>
<reference evidence="9" key="1">
    <citation type="journal article" date="2019" name="Int. J. Syst. Evol. Microbiol.">
        <title>The Global Catalogue of Microorganisms (GCM) 10K type strain sequencing project: providing services to taxonomists for standard genome sequencing and annotation.</title>
        <authorList>
            <consortium name="The Broad Institute Genomics Platform"/>
            <consortium name="The Broad Institute Genome Sequencing Center for Infectious Disease"/>
            <person name="Wu L."/>
            <person name="Ma J."/>
        </authorList>
    </citation>
    <scope>NUCLEOTIDE SEQUENCE [LARGE SCALE GENOMIC DNA]</scope>
    <source>
        <strain evidence="9">CCM 8933</strain>
    </source>
</reference>
<evidence type="ECO:0000256" key="4">
    <source>
        <dbReference type="ARBA" id="ARBA00022989"/>
    </source>
</evidence>
<evidence type="ECO:0000256" key="5">
    <source>
        <dbReference type="ARBA" id="ARBA00023136"/>
    </source>
</evidence>
<feature type="transmembrane region" description="Helical" evidence="6">
    <location>
        <begin position="38"/>
        <end position="56"/>
    </location>
</feature>
<dbReference type="InterPro" id="IPR050638">
    <property type="entry name" value="AA-Vitamin_Transporters"/>
</dbReference>
<evidence type="ECO:0000256" key="6">
    <source>
        <dbReference type="SAM" id="Phobius"/>
    </source>
</evidence>
<dbReference type="PANTHER" id="PTHR32322">
    <property type="entry name" value="INNER MEMBRANE TRANSPORTER"/>
    <property type="match status" value="1"/>
</dbReference>
<feature type="transmembrane region" description="Helical" evidence="6">
    <location>
        <begin position="124"/>
        <end position="144"/>
    </location>
</feature>
<feature type="transmembrane region" description="Helical" evidence="6">
    <location>
        <begin position="211"/>
        <end position="234"/>
    </location>
</feature>
<accession>A0ABW1S370</accession>
<feature type="transmembrane region" description="Helical" evidence="6">
    <location>
        <begin position="97"/>
        <end position="117"/>
    </location>
</feature>
<dbReference type="Pfam" id="PF00892">
    <property type="entry name" value="EamA"/>
    <property type="match status" value="2"/>
</dbReference>
<dbReference type="SUPFAM" id="SSF103481">
    <property type="entry name" value="Multidrug resistance efflux transporter EmrE"/>
    <property type="match status" value="2"/>
</dbReference>
<evidence type="ECO:0000313" key="8">
    <source>
        <dbReference type="EMBL" id="MFC6182139.1"/>
    </source>
</evidence>